<dbReference type="EMBL" id="JBHSDC010000027">
    <property type="protein sequence ID" value="MFC4232821.1"/>
    <property type="molecule type" value="Genomic_DNA"/>
</dbReference>
<evidence type="ECO:0000256" key="7">
    <source>
        <dbReference type="SAM" id="SignalP"/>
    </source>
</evidence>
<dbReference type="Pfam" id="PF01679">
    <property type="entry name" value="Pmp3"/>
    <property type="match status" value="1"/>
</dbReference>
<keyword evidence="3 6" id="KW-0812">Transmembrane</keyword>
<gene>
    <name evidence="8" type="ORF">ACFOW1_13045</name>
</gene>
<dbReference type="InterPro" id="IPR000612">
    <property type="entry name" value="PMP3"/>
</dbReference>
<keyword evidence="4 6" id="KW-1133">Transmembrane helix</keyword>
<accession>A0ABV8PZE9</accession>
<feature type="signal peptide" evidence="7">
    <location>
        <begin position="1"/>
        <end position="24"/>
    </location>
</feature>
<organism evidence="8 9">
    <name type="scientific">Parasediminibacterium paludis</name>
    <dbReference type="NCBI Taxonomy" id="908966"/>
    <lineage>
        <taxon>Bacteria</taxon>
        <taxon>Pseudomonadati</taxon>
        <taxon>Bacteroidota</taxon>
        <taxon>Chitinophagia</taxon>
        <taxon>Chitinophagales</taxon>
        <taxon>Chitinophagaceae</taxon>
        <taxon>Parasediminibacterium</taxon>
    </lineage>
</organism>
<dbReference type="Proteomes" id="UP001595906">
    <property type="component" value="Unassembled WGS sequence"/>
</dbReference>
<feature type="transmembrane region" description="Helical" evidence="6">
    <location>
        <begin position="86"/>
        <end position="103"/>
    </location>
</feature>
<protein>
    <submittedName>
        <fullName evidence="8">YqaE/Pmp3 family membrane protein</fullName>
    </submittedName>
</protein>
<evidence type="ECO:0000256" key="4">
    <source>
        <dbReference type="ARBA" id="ARBA00022989"/>
    </source>
</evidence>
<feature type="chain" id="PRO_5047539348" evidence="7">
    <location>
        <begin position="25"/>
        <end position="138"/>
    </location>
</feature>
<dbReference type="PROSITE" id="PS01309">
    <property type="entry name" value="UPF0057"/>
    <property type="match status" value="1"/>
</dbReference>
<keyword evidence="7" id="KW-0732">Signal</keyword>
<evidence type="ECO:0000256" key="2">
    <source>
        <dbReference type="ARBA" id="ARBA00009530"/>
    </source>
</evidence>
<keyword evidence="5 6" id="KW-0472">Membrane</keyword>
<proteinExistence type="inferred from homology"/>
<dbReference type="RefSeq" id="WP_379014824.1">
    <property type="nucleotide sequence ID" value="NZ_JBHSDC010000027.1"/>
</dbReference>
<comment type="subcellular location">
    <subcellularLocation>
        <location evidence="1">Membrane</location>
    </subcellularLocation>
</comment>
<evidence type="ECO:0000313" key="9">
    <source>
        <dbReference type="Proteomes" id="UP001595906"/>
    </source>
</evidence>
<sequence length="138" mass="15191">MRKFVSKAILLALFCVGICIEASAISLTPNPIDSASTTTVDKTVLNNAMNDFKNLSRRERKSRITEAKKALKDYKKNKSGDADTNTLLLCILAILLPPLAIYLKEGEINSKFWIGLLLTLLIWLPGVIYALLVILGNA</sequence>
<dbReference type="PANTHER" id="PTHR21659:SF42">
    <property type="entry name" value="UPF0057 MEMBRANE PROTEIN ZK632.10-RELATED"/>
    <property type="match status" value="1"/>
</dbReference>
<evidence type="ECO:0000256" key="5">
    <source>
        <dbReference type="ARBA" id="ARBA00023136"/>
    </source>
</evidence>
<reference evidence="9" key="1">
    <citation type="journal article" date="2019" name="Int. J. Syst. Evol. Microbiol.">
        <title>The Global Catalogue of Microorganisms (GCM) 10K type strain sequencing project: providing services to taxonomists for standard genome sequencing and annotation.</title>
        <authorList>
            <consortium name="The Broad Institute Genomics Platform"/>
            <consortium name="The Broad Institute Genome Sequencing Center for Infectious Disease"/>
            <person name="Wu L."/>
            <person name="Ma J."/>
        </authorList>
    </citation>
    <scope>NUCLEOTIDE SEQUENCE [LARGE SCALE GENOMIC DNA]</scope>
    <source>
        <strain evidence="9">CECT 8010</strain>
    </source>
</reference>
<evidence type="ECO:0000313" key="8">
    <source>
        <dbReference type="EMBL" id="MFC4232821.1"/>
    </source>
</evidence>
<evidence type="ECO:0000256" key="3">
    <source>
        <dbReference type="ARBA" id="ARBA00022692"/>
    </source>
</evidence>
<dbReference type="PANTHER" id="PTHR21659">
    <property type="entry name" value="HYDROPHOBIC PROTEIN RCI2 LOW TEMPERATURE AND SALT RESPONSIVE PROTEIN LTI6 -RELATED"/>
    <property type="match status" value="1"/>
</dbReference>
<keyword evidence="9" id="KW-1185">Reference proteome</keyword>
<feature type="transmembrane region" description="Helical" evidence="6">
    <location>
        <begin position="112"/>
        <end position="135"/>
    </location>
</feature>
<evidence type="ECO:0000256" key="1">
    <source>
        <dbReference type="ARBA" id="ARBA00004370"/>
    </source>
</evidence>
<evidence type="ECO:0000256" key="6">
    <source>
        <dbReference type="SAM" id="Phobius"/>
    </source>
</evidence>
<name>A0ABV8PZE9_9BACT</name>
<comment type="caution">
    <text evidence="8">The sequence shown here is derived from an EMBL/GenBank/DDBJ whole genome shotgun (WGS) entry which is preliminary data.</text>
</comment>
<comment type="similarity">
    <text evidence="2">Belongs to the UPF0057 (PMP3) family.</text>
</comment>